<sequence>MTNLEKLLSAVKRTHVYIQTHNYPDQDALGSAFGLAALLKEKGVDSTICYSGQIDKLNTQKMVELIPIPVCIGEGLPMTEEDEILLVDSQEGNINVKKFPGRIIACIDHHPRQQTEKYRFADIRSDVGSCCAIIGDYFLENGIEPEEAVATALAYGIKMDTANLTRNVSELDIEIFHYLFDKIESEKLNELEGSSLRKEDLNAYKEAISNLKIYGRLGIVRIGDDYSEAILGSISDFLQTLSELDITLVYGYRVGGLKFSIRSGTPLVDAGKAIKAALRGVGDGGGHAVMAAGFIPELQGEAEIADMSSLVEQRLIQYVHKKLIDV</sequence>
<dbReference type="PANTHER" id="PTHR47618">
    <property type="entry name" value="BIFUNCTIONAL OLIGORIBONUCLEASE AND PAP PHOSPHATASE NRNA"/>
    <property type="match status" value="1"/>
</dbReference>
<proteinExistence type="predicted"/>
<feature type="domain" description="DDH" evidence="1">
    <location>
        <begin position="16"/>
        <end position="157"/>
    </location>
</feature>
<organism evidence="3 4">
    <name type="scientific">Anaerocolumna jejuensis DSM 15929</name>
    <dbReference type="NCBI Taxonomy" id="1121322"/>
    <lineage>
        <taxon>Bacteria</taxon>
        <taxon>Bacillati</taxon>
        <taxon>Bacillota</taxon>
        <taxon>Clostridia</taxon>
        <taxon>Lachnospirales</taxon>
        <taxon>Lachnospiraceae</taxon>
        <taxon>Anaerocolumna</taxon>
    </lineage>
</organism>
<dbReference type="GO" id="GO:0003676">
    <property type="term" value="F:nucleic acid binding"/>
    <property type="evidence" value="ECO:0007669"/>
    <property type="project" value="InterPro"/>
</dbReference>
<dbReference type="SUPFAM" id="SSF64182">
    <property type="entry name" value="DHH phosphoesterases"/>
    <property type="match status" value="1"/>
</dbReference>
<evidence type="ECO:0000313" key="3">
    <source>
        <dbReference type="EMBL" id="SHK72461.1"/>
    </source>
</evidence>
<dbReference type="PANTHER" id="PTHR47618:SF1">
    <property type="entry name" value="BIFUNCTIONAL OLIGORIBONUCLEASE AND PAP PHOSPHATASE NRNA"/>
    <property type="match status" value="1"/>
</dbReference>
<dbReference type="InterPro" id="IPR051319">
    <property type="entry name" value="Oligoribo/pAp-PDE_c-di-AMP_PDE"/>
</dbReference>
<dbReference type="Pfam" id="PF02272">
    <property type="entry name" value="DHHA1"/>
    <property type="match status" value="1"/>
</dbReference>
<dbReference type="InterPro" id="IPR001667">
    <property type="entry name" value="DDH_dom"/>
</dbReference>
<dbReference type="Proteomes" id="UP000184386">
    <property type="component" value="Unassembled WGS sequence"/>
</dbReference>
<keyword evidence="4" id="KW-1185">Reference proteome</keyword>
<evidence type="ECO:0000259" key="1">
    <source>
        <dbReference type="Pfam" id="PF01368"/>
    </source>
</evidence>
<dbReference type="OrthoDB" id="5896813at2"/>
<dbReference type="RefSeq" id="WP_073277671.1">
    <property type="nucleotide sequence ID" value="NZ_FRAC01000016.1"/>
</dbReference>
<evidence type="ECO:0000259" key="2">
    <source>
        <dbReference type="Pfam" id="PF02272"/>
    </source>
</evidence>
<dbReference type="Gene3D" id="3.90.1640.10">
    <property type="entry name" value="inorganic pyrophosphatase (n-terminal core)"/>
    <property type="match status" value="1"/>
</dbReference>
<feature type="domain" description="DHHA1" evidence="2">
    <location>
        <begin position="220"/>
        <end position="314"/>
    </location>
</feature>
<name>A0A1M6UTJ2_9FIRM</name>
<dbReference type="InterPro" id="IPR038763">
    <property type="entry name" value="DHH_sf"/>
</dbReference>
<dbReference type="STRING" id="1121322.SAMN02745136_03176"/>
<dbReference type="Pfam" id="PF01368">
    <property type="entry name" value="DHH"/>
    <property type="match status" value="1"/>
</dbReference>
<evidence type="ECO:0000313" key="4">
    <source>
        <dbReference type="Proteomes" id="UP000184386"/>
    </source>
</evidence>
<reference evidence="3 4" key="1">
    <citation type="submission" date="2016-11" db="EMBL/GenBank/DDBJ databases">
        <authorList>
            <person name="Jaros S."/>
            <person name="Januszkiewicz K."/>
            <person name="Wedrychowicz H."/>
        </authorList>
    </citation>
    <scope>NUCLEOTIDE SEQUENCE [LARGE SCALE GENOMIC DNA]</scope>
    <source>
        <strain evidence="3 4">DSM 15929</strain>
    </source>
</reference>
<protein>
    <submittedName>
        <fullName evidence="3">DHHA1 domain-containing protein</fullName>
    </submittedName>
</protein>
<gene>
    <name evidence="3" type="ORF">SAMN02745136_03176</name>
</gene>
<dbReference type="EMBL" id="FRAC01000016">
    <property type="protein sequence ID" value="SHK72461.1"/>
    <property type="molecule type" value="Genomic_DNA"/>
</dbReference>
<dbReference type="InterPro" id="IPR003156">
    <property type="entry name" value="DHHA1_dom"/>
</dbReference>
<accession>A0A1M6UTJ2</accession>
<dbReference type="AlphaFoldDB" id="A0A1M6UTJ2"/>